<dbReference type="EMBL" id="JAOTOJ010000008">
    <property type="protein sequence ID" value="KAK9396627.1"/>
    <property type="molecule type" value="Genomic_DNA"/>
</dbReference>
<keyword evidence="3" id="KW-1185">Reference proteome</keyword>
<evidence type="ECO:0000256" key="1">
    <source>
        <dbReference type="SAM" id="MobiDB-lite"/>
    </source>
</evidence>
<evidence type="ECO:0000313" key="3">
    <source>
        <dbReference type="Proteomes" id="UP001474421"/>
    </source>
</evidence>
<reference evidence="2 3" key="1">
    <citation type="journal article" date="2024" name="Proc. Natl. Acad. Sci. U.S.A.">
        <title>The genetic regulatory architecture and epigenomic basis for age-related changes in rattlesnake venom.</title>
        <authorList>
            <person name="Hogan M.P."/>
            <person name="Holding M.L."/>
            <person name="Nystrom G.S."/>
            <person name="Colston T.J."/>
            <person name="Bartlett D.A."/>
            <person name="Mason A.J."/>
            <person name="Ellsworth S.A."/>
            <person name="Rautsaw R.M."/>
            <person name="Lawrence K.C."/>
            <person name="Strickland J.L."/>
            <person name="He B."/>
            <person name="Fraser P."/>
            <person name="Margres M.J."/>
            <person name="Gilbert D.M."/>
            <person name="Gibbs H.L."/>
            <person name="Parkinson C.L."/>
            <person name="Rokyta D.R."/>
        </authorList>
    </citation>
    <scope>NUCLEOTIDE SEQUENCE [LARGE SCALE GENOMIC DNA]</scope>
    <source>
        <strain evidence="2">DRR0105</strain>
    </source>
</reference>
<gene>
    <name evidence="2" type="ORF">NXF25_019988</name>
</gene>
<evidence type="ECO:0000313" key="2">
    <source>
        <dbReference type="EMBL" id="KAK9396627.1"/>
    </source>
</evidence>
<organism evidence="2 3">
    <name type="scientific">Crotalus adamanteus</name>
    <name type="common">Eastern diamondback rattlesnake</name>
    <dbReference type="NCBI Taxonomy" id="8729"/>
    <lineage>
        <taxon>Eukaryota</taxon>
        <taxon>Metazoa</taxon>
        <taxon>Chordata</taxon>
        <taxon>Craniata</taxon>
        <taxon>Vertebrata</taxon>
        <taxon>Euteleostomi</taxon>
        <taxon>Lepidosauria</taxon>
        <taxon>Squamata</taxon>
        <taxon>Bifurcata</taxon>
        <taxon>Unidentata</taxon>
        <taxon>Episquamata</taxon>
        <taxon>Toxicofera</taxon>
        <taxon>Serpentes</taxon>
        <taxon>Colubroidea</taxon>
        <taxon>Viperidae</taxon>
        <taxon>Crotalinae</taxon>
        <taxon>Crotalus</taxon>
    </lineage>
</organism>
<name>A0AAW1B587_CROAD</name>
<dbReference type="AlphaFoldDB" id="A0AAW1B587"/>
<sequence>MKDYTAHFLLILINDLQHCLVNKLFPNYLISQCNMLEHLSEDTVMLHACKLSSVRSDPSEHLQMVIEHIKAPTEGQHYQHPLPPVGQWGPQPAQ</sequence>
<dbReference type="Proteomes" id="UP001474421">
    <property type="component" value="Unassembled WGS sequence"/>
</dbReference>
<comment type="caution">
    <text evidence="2">The sequence shown here is derived from an EMBL/GenBank/DDBJ whole genome shotgun (WGS) entry which is preliminary data.</text>
</comment>
<protein>
    <submittedName>
        <fullName evidence="2">Protein MB21D2</fullName>
    </submittedName>
</protein>
<accession>A0AAW1B587</accession>
<feature type="region of interest" description="Disordered" evidence="1">
    <location>
        <begin position="75"/>
        <end position="94"/>
    </location>
</feature>
<proteinExistence type="predicted"/>
<dbReference type="Gene3D" id="1.10.1410.40">
    <property type="match status" value="1"/>
</dbReference>